<name>A0ABU6YC29_9FABA</name>
<evidence type="ECO:0000313" key="2">
    <source>
        <dbReference type="EMBL" id="MED6207519.1"/>
    </source>
</evidence>
<organism evidence="2 3">
    <name type="scientific">Stylosanthes scabra</name>
    <dbReference type="NCBI Taxonomy" id="79078"/>
    <lineage>
        <taxon>Eukaryota</taxon>
        <taxon>Viridiplantae</taxon>
        <taxon>Streptophyta</taxon>
        <taxon>Embryophyta</taxon>
        <taxon>Tracheophyta</taxon>
        <taxon>Spermatophyta</taxon>
        <taxon>Magnoliopsida</taxon>
        <taxon>eudicotyledons</taxon>
        <taxon>Gunneridae</taxon>
        <taxon>Pentapetalae</taxon>
        <taxon>rosids</taxon>
        <taxon>fabids</taxon>
        <taxon>Fabales</taxon>
        <taxon>Fabaceae</taxon>
        <taxon>Papilionoideae</taxon>
        <taxon>50 kb inversion clade</taxon>
        <taxon>dalbergioids sensu lato</taxon>
        <taxon>Dalbergieae</taxon>
        <taxon>Pterocarpus clade</taxon>
        <taxon>Stylosanthes</taxon>
    </lineage>
</organism>
<keyword evidence="3" id="KW-1185">Reference proteome</keyword>
<proteinExistence type="predicted"/>
<comment type="caution">
    <text evidence="2">The sequence shown here is derived from an EMBL/GenBank/DDBJ whole genome shotgun (WGS) entry which is preliminary data.</text>
</comment>
<feature type="transmembrane region" description="Helical" evidence="1">
    <location>
        <begin position="34"/>
        <end position="55"/>
    </location>
</feature>
<evidence type="ECO:0000313" key="3">
    <source>
        <dbReference type="Proteomes" id="UP001341840"/>
    </source>
</evidence>
<accession>A0ABU6YC29</accession>
<gene>
    <name evidence="2" type="ORF">PIB30_036580</name>
</gene>
<protein>
    <submittedName>
        <fullName evidence="2">Uncharacterized protein</fullName>
    </submittedName>
</protein>
<reference evidence="2 3" key="1">
    <citation type="journal article" date="2023" name="Plants (Basel)">
        <title>Bridging the Gap: Combining Genomics and Transcriptomics Approaches to Understand Stylosanthes scabra, an Orphan Legume from the Brazilian Caatinga.</title>
        <authorList>
            <person name="Ferreira-Neto J.R.C."/>
            <person name="da Silva M.D."/>
            <person name="Binneck E."/>
            <person name="de Melo N.F."/>
            <person name="da Silva R.H."/>
            <person name="de Melo A.L.T.M."/>
            <person name="Pandolfi V."/>
            <person name="Bustamante F.O."/>
            <person name="Brasileiro-Vidal A.C."/>
            <person name="Benko-Iseppon A.M."/>
        </authorList>
    </citation>
    <scope>NUCLEOTIDE SEQUENCE [LARGE SCALE GENOMIC DNA]</scope>
    <source>
        <tissue evidence="2">Leaves</tissue>
    </source>
</reference>
<sequence>MVLSAPAPSLTTREFLPRPHFPLSPPLICNVRLVLWWTTGFLFVDASGQTFLLYADTLHVKRRWGRNIYRWNAPGTTTTKGFISEVDSPEDDECLYEME</sequence>
<keyword evidence="1" id="KW-0812">Transmembrane</keyword>
<dbReference type="EMBL" id="JASCZI010241835">
    <property type="protein sequence ID" value="MED6207519.1"/>
    <property type="molecule type" value="Genomic_DNA"/>
</dbReference>
<dbReference type="Proteomes" id="UP001341840">
    <property type="component" value="Unassembled WGS sequence"/>
</dbReference>
<evidence type="ECO:0000256" key="1">
    <source>
        <dbReference type="SAM" id="Phobius"/>
    </source>
</evidence>
<keyword evidence="1" id="KW-0472">Membrane</keyword>
<keyword evidence="1" id="KW-1133">Transmembrane helix</keyword>